<dbReference type="PANTHER" id="PTHR10380:SF241">
    <property type="entry name" value="CUTICULAR PROTEIN 47EG-RELATED"/>
    <property type="match status" value="1"/>
</dbReference>
<dbReference type="PRINTS" id="PR00947">
    <property type="entry name" value="CUTICLE"/>
</dbReference>
<dbReference type="EMBL" id="UFQT01000067">
    <property type="protein sequence ID" value="SSX19340.1"/>
    <property type="molecule type" value="Genomic_DNA"/>
</dbReference>
<feature type="signal peptide" evidence="3">
    <location>
        <begin position="1"/>
        <end position="22"/>
    </location>
</feature>
<dbReference type="VEuPathDB" id="VectorBase:CSON013508"/>
<dbReference type="EMBL" id="UFQS01000067">
    <property type="protein sequence ID" value="SSW98958.1"/>
    <property type="molecule type" value="Genomic_DNA"/>
</dbReference>
<dbReference type="GO" id="GO:0008010">
    <property type="term" value="F:structural constituent of chitin-based larval cuticle"/>
    <property type="evidence" value="ECO:0007669"/>
    <property type="project" value="TreeGrafter"/>
</dbReference>
<feature type="compositionally biased region" description="Acidic residues" evidence="2">
    <location>
        <begin position="204"/>
        <end position="218"/>
    </location>
</feature>
<reference evidence="5" key="2">
    <citation type="submission" date="2018-07" db="EMBL/GenBank/DDBJ databases">
        <authorList>
            <person name="Quirk P.G."/>
            <person name="Krulwich T.A."/>
        </authorList>
    </citation>
    <scope>NUCLEOTIDE SEQUENCE</scope>
</reference>
<accession>A0A336LN18</accession>
<evidence type="ECO:0000313" key="5">
    <source>
        <dbReference type="EMBL" id="SSX19340.1"/>
    </source>
</evidence>
<sequence length="218" mass="24832">MNPNTIVTIIVLVISCFNFVHSNIKMGQIPQPSKQSNNGGSSNEMAMQARPIIRIVRMKSISDIDGNYNYMYESENGIRMQEQGFVKQGEKKEDHINVAQGSYSYTSPEGMPITVNYIADENGFQILENEDSDEIAPPMKQRTVATTTTTTTQKPRPSTTENNNQNPSYYINEQALKQGSAQQFYRFFHKQPAQLSMYTSRPEEEPEDVEVTDQYDNY</sequence>
<dbReference type="InterPro" id="IPR000618">
    <property type="entry name" value="Insect_cuticle"/>
</dbReference>
<evidence type="ECO:0000313" key="4">
    <source>
        <dbReference type="EMBL" id="SSW98958.1"/>
    </source>
</evidence>
<dbReference type="AlphaFoldDB" id="A0A336LN18"/>
<feature type="region of interest" description="Disordered" evidence="2">
    <location>
        <begin position="133"/>
        <end position="167"/>
    </location>
</feature>
<name>A0A336LN18_CULSO</name>
<reference evidence="4" key="1">
    <citation type="submission" date="2018-04" db="EMBL/GenBank/DDBJ databases">
        <authorList>
            <person name="Go L.Y."/>
            <person name="Mitchell J.A."/>
        </authorList>
    </citation>
    <scope>NUCLEOTIDE SEQUENCE</scope>
    <source>
        <tissue evidence="4">Whole organism</tissue>
    </source>
</reference>
<feature type="compositionally biased region" description="Low complexity" evidence="2">
    <location>
        <begin position="140"/>
        <end position="160"/>
    </location>
</feature>
<evidence type="ECO:0000256" key="1">
    <source>
        <dbReference type="PROSITE-ProRule" id="PRU00497"/>
    </source>
</evidence>
<feature type="chain" id="PRO_5036062230" evidence="3">
    <location>
        <begin position="23"/>
        <end position="218"/>
    </location>
</feature>
<feature type="region of interest" description="Disordered" evidence="2">
    <location>
        <begin position="197"/>
        <end position="218"/>
    </location>
</feature>
<organism evidence="5">
    <name type="scientific">Culicoides sonorensis</name>
    <name type="common">Biting midge</name>
    <dbReference type="NCBI Taxonomy" id="179676"/>
    <lineage>
        <taxon>Eukaryota</taxon>
        <taxon>Metazoa</taxon>
        <taxon>Ecdysozoa</taxon>
        <taxon>Arthropoda</taxon>
        <taxon>Hexapoda</taxon>
        <taxon>Insecta</taxon>
        <taxon>Pterygota</taxon>
        <taxon>Neoptera</taxon>
        <taxon>Endopterygota</taxon>
        <taxon>Diptera</taxon>
        <taxon>Nematocera</taxon>
        <taxon>Chironomoidea</taxon>
        <taxon>Ceratopogonidae</taxon>
        <taxon>Ceratopogoninae</taxon>
        <taxon>Culicoides</taxon>
        <taxon>Monoculicoides</taxon>
    </lineage>
</organism>
<protein>
    <submittedName>
        <fullName evidence="5">CSON013508 protein</fullName>
    </submittedName>
</protein>
<keyword evidence="3" id="KW-0732">Signal</keyword>
<evidence type="ECO:0000256" key="2">
    <source>
        <dbReference type="SAM" id="MobiDB-lite"/>
    </source>
</evidence>
<dbReference type="PROSITE" id="PS51155">
    <property type="entry name" value="CHIT_BIND_RR_2"/>
    <property type="match status" value="1"/>
</dbReference>
<dbReference type="Pfam" id="PF00379">
    <property type="entry name" value="Chitin_bind_4"/>
    <property type="match status" value="1"/>
</dbReference>
<dbReference type="GO" id="GO:0062129">
    <property type="term" value="C:chitin-based extracellular matrix"/>
    <property type="evidence" value="ECO:0007669"/>
    <property type="project" value="TreeGrafter"/>
</dbReference>
<dbReference type="PANTHER" id="PTHR10380">
    <property type="entry name" value="CUTICLE PROTEIN"/>
    <property type="match status" value="1"/>
</dbReference>
<proteinExistence type="predicted"/>
<keyword evidence="1" id="KW-0193">Cuticle</keyword>
<dbReference type="InterPro" id="IPR050468">
    <property type="entry name" value="Cuticle_Struct_Prot"/>
</dbReference>
<evidence type="ECO:0000256" key="3">
    <source>
        <dbReference type="SAM" id="SignalP"/>
    </source>
</evidence>
<gene>
    <name evidence="5" type="primary">CSON013508</name>
</gene>